<dbReference type="Pfam" id="PF12738">
    <property type="entry name" value="PTCB-BRCT"/>
    <property type="match status" value="1"/>
</dbReference>
<evidence type="ECO:0000256" key="1">
    <source>
        <dbReference type="ARBA" id="ARBA00022737"/>
    </source>
</evidence>
<dbReference type="GO" id="GO:0007095">
    <property type="term" value="P:mitotic G2 DNA damage checkpoint signaling"/>
    <property type="evidence" value="ECO:0007669"/>
    <property type="project" value="TreeGrafter"/>
</dbReference>
<dbReference type="InterPro" id="IPR059215">
    <property type="entry name" value="BRCT2_TopBP1-like"/>
</dbReference>
<feature type="region of interest" description="Disordered" evidence="2">
    <location>
        <begin position="204"/>
        <end position="249"/>
    </location>
</feature>
<name>A0A9W8HDT6_9FUNG</name>
<accession>A0A9W8HDT6</accession>
<feature type="region of interest" description="Disordered" evidence="2">
    <location>
        <begin position="21"/>
        <end position="48"/>
    </location>
</feature>
<dbReference type="PANTHER" id="PTHR13561">
    <property type="entry name" value="DNA REPLICATION REGULATOR DPB11-RELATED"/>
    <property type="match status" value="1"/>
</dbReference>
<dbReference type="EMBL" id="JANBUM010000247">
    <property type="protein sequence ID" value="KAJ2780493.1"/>
    <property type="molecule type" value="Genomic_DNA"/>
</dbReference>
<dbReference type="GO" id="GO:0033314">
    <property type="term" value="P:mitotic DNA replication checkpoint signaling"/>
    <property type="evidence" value="ECO:0007669"/>
    <property type="project" value="TreeGrafter"/>
</dbReference>
<dbReference type="GO" id="GO:0006270">
    <property type="term" value="P:DNA replication initiation"/>
    <property type="evidence" value="ECO:0007669"/>
    <property type="project" value="TreeGrafter"/>
</dbReference>
<reference evidence="4" key="1">
    <citation type="submission" date="2022-07" db="EMBL/GenBank/DDBJ databases">
        <title>Phylogenomic reconstructions and comparative analyses of Kickxellomycotina fungi.</title>
        <authorList>
            <person name="Reynolds N.K."/>
            <person name="Stajich J.E."/>
            <person name="Barry K."/>
            <person name="Grigoriev I.V."/>
            <person name="Crous P."/>
            <person name="Smith M.E."/>
        </authorList>
    </citation>
    <scope>NUCLEOTIDE SEQUENCE</scope>
    <source>
        <strain evidence="4">BCRC 34489</strain>
    </source>
</reference>
<keyword evidence="5" id="KW-1185">Reference proteome</keyword>
<dbReference type="PROSITE" id="PS50172">
    <property type="entry name" value="BRCT"/>
    <property type="match status" value="1"/>
</dbReference>
<evidence type="ECO:0000256" key="2">
    <source>
        <dbReference type="SAM" id="MobiDB-lite"/>
    </source>
</evidence>
<dbReference type="PANTHER" id="PTHR13561:SF20">
    <property type="entry name" value="DNA TOPOISOMERASE 2-BINDING PROTEIN 1"/>
    <property type="match status" value="1"/>
</dbReference>
<evidence type="ECO:0000259" key="3">
    <source>
        <dbReference type="PROSITE" id="PS50172"/>
    </source>
</evidence>
<dbReference type="InterPro" id="IPR001357">
    <property type="entry name" value="BRCT_dom"/>
</dbReference>
<dbReference type="SUPFAM" id="SSF52113">
    <property type="entry name" value="BRCT domain"/>
    <property type="match status" value="1"/>
</dbReference>
<dbReference type="AlphaFoldDB" id="A0A9W8HDT6"/>
<feature type="non-terminal residue" evidence="4">
    <location>
        <position position="435"/>
    </location>
</feature>
<dbReference type="CDD" id="cd17731">
    <property type="entry name" value="BRCT_TopBP1_rpt2_like"/>
    <property type="match status" value="1"/>
</dbReference>
<dbReference type="InterPro" id="IPR036420">
    <property type="entry name" value="BRCT_dom_sf"/>
</dbReference>
<sequence>MAGIPAVTLDFIRDCEVEARKRSSSSSAKRKFQISDADDSDVFGNDDEDRRRECVNTITRRSRIPPFSGCRICTTGFESEIRDEIKQLVTSTVTSIDPDSSFYEPIYGGSSDSDRGSILSGGGTYHGELTPDCTHLIAQTPSGQKYMFAKRWNVHTVSIDWFIKCIQTGLRQKESDYMVEAPTKPAQPTSRASSAVLVDVPESSLNAPQPSIDYRRQRSLSKHGSASSTTLDAIPQTRTSEANNSDASSFLGNQFFSSRNFTRNNTANESVSSEAPDLQLELIESVQIDTDDEVVCINQHPPNGVTAAAAAAPGRGRIVEKRLLSSPSVTAAELEMPPDTTDSLFDGCHIALSEMSLSTARRKEWHAKIAAGGGVWIADGALKRQISRLAPNGVRHAGLLHWTHFIVDDSEELCDEDVDILRSLPAYVDRPAVLK</sequence>
<protein>
    <submittedName>
        <fullName evidence="4">DNA topoisomerase 2-binding protein 1</fullName>
    </submittedName>
</protein>
<organism evidence="4 5">
    <name type="scientific">Coemansia interrupta</name>
    <dbReference type="NCBI Taxonomy" id="1126814"/>
    <lineage>
        <taxon>Eukaryota</taxon>
        <taxon>Fungi</taxon>
        <taxon>Fungi incertae sedis</taxon>
        <taxon>Zoopagomycota</taxon>
        <taxon>Kickxellomycotina</taxon>
        <taxon>Kickxellomycetes</taxon>
        <taxon>Kickxellales</taxon>
        <taxon>Kickxellaceae</taxon>
        <taxon>Coemansia</taxon>
    </lineage>
</organism>
<evidence type="ECO:0000313" key="4">
    <source>
        <dbReference type="EMBL" id="KAJ2780493.1"/>
    </source>
</evidence>
<keyword evidence="1" id="KW-0677">Repeat</keyword>
<comment type="caution">
    <text evidence="4">The sequence shown here is derived from an EMBL/GenBank/DDBJ whole genome shotgun (WGS) entry which is preliminary data.</text>
</comment>
<feature type="compositionally biased region" description="Acidic residues" evidence="2">
    <location>
        <begin position="36"/>
        <end position="47"/>
    </location>
</feature>
<gene>
    <name evidence="4" type="primary">TOPBP1</name>
    <name evidence="4" type="ORF">GGI15_003516</name>
</gene>
<dbReference type="Proteomes" id="UP001140172">
    <property type="component" value="Unassembled WGS sequence"/>
</dbReference>
<feature type="compositionally biased region" description="Polar residues" evidence="2">
    <location>
        <begin position="222"/>
        <end position="249"/>
    </location>
</feature>
<dbReference type="Gene3D" id="3.40.50.10190">
    <property type="entry name" value="BRCT domain"/>
    <property type="match status" value="1"/>
</dbReference>
<dbReference type="OrthoDB" id="251770at2759"/>
<dbReference type="SMART" id="SM00292">
    <property type="entry name" value="BRCT"/>
    <property type="match status" value="1"/>
</dbReference>
<feature type="domain" description="BRCT" evidence="3">
    <location>
        <begin position="122"/>
        <end position="179"/>
    </location>
</feature>
<evidence type="ECO:0000313" key="5">
    <source>
        <dbReference type="Proteomes" id="UP001140172"/>
    </source>
</evidence>
<proteinExistence type="predicted"/>